<evidence type="ECO:0000313" key="1">
    <source>
        <dbReference type="EMBL" id="JAD90052.1"/>
    </source>
</evidence>
<reference evidence="1" key="2">
    <citation type="journal article" date="2015" name="Data Brief">
        <title>Shoot transcriptome of the giant reed, Arundo donax.</title>
        <authorList>
            <person name="Barrero R.A."/>
            <person name="Guerrero F.D."/>
            <person name="Moolhuijzen P."/>
            <person name="Goolsby J.A."/>
            <person name="Tidwell J."/>
            <person name="Bellgard S.E."/>
            <person name="Bellgard M.I."/>
        </authorList>
    </citation>
    <scope>NUCLEOTIDE SEQUENCE</scope>
    <source>
        <tissue evidence="1">Shoot tissue taken approximately 20 cm above the soil surface</tissue>
    </source>
</reference>
<name>A0A0A9E241_ARUDO</name>
<protein>
    <submittedName>
        <fullName evidence="1">Uncharacterized protein</fullName>
    </submittedName>
</protein>
<dbReference type="AlphaFoldDB" id="A0A0A9E241"/>
<dbReference type="EMBL" id="GBRH01207843">
    <property type="protein sequence ID" value="JAD90052.1"/>
    <property type="molecule type" value="Transcribed_RNA"/>
</dbReference>
<reference evidence="1" key="1">
    <citation type="submission" date="2014-09" db="EMBL/GenBank/DDBJ databases">
        <authorList>
            <person name="Magalhaes I.L.F."/>
            <person name="Oliveira U."/>
            <person name="Santos F.R."/>
            <person name="Vidigal T.H.D.A."/>
            <person name="Brescovit A.D."/>
            <person name="Santos A.J."/>
        </authorList>
    </citation>
    <scope>NUCLEOTIDE SEQUENCE</scope>
    <source>
        <tissue evidence="1">Shoot tissue taken approximately 20 cm above the soil surface</tissue>
    </source>
</reference>
<proteinExistence type="predicted"/>
<accession>A0A0A9E241</accession>
<organism evidence="1">
    <name type="scientific">Arundo donax</name>
    <name type="common">Giant reed</name>
    <name type="synonym">Donax arundinaceus</name>
    <dbReference type="NCBI Taxonomy" id="35708"/>
    <lineage>
        <taxon>Eukaryota</taxon>
        <taxon>Viridiplantae</taxon>
        <taxon>Streptophyta</taxon>
        <taxon>Embryophyta</taxon>
        <taxon>Tracheophyta</taxon>
        <taxon>Spermatophyta</taxon>
        <taxon>Magnoliopsida</taxon>
        <taxon>Liliopsida</taxon>
        <taxon>Poales</taxon>
        <taxon>Poaceae</taxon>
        <taxon>PACMAD clade</taxon>
        <taxon>Arundinoideae</taxon>
        <taxon>Arundineae</taxon>
        <taxon>Arundo</taxon>
    </lineage>
</organism>
<sequence>MLKEGDIRAQEEMLKNKSKMVNAGASRNIFKLVWADGCKYSDLALD</sequence>